<reference evidence="3 4" key="1">
    <citation type="submission" date="2020-08" db="EMBL/GenBank/DDBJ databases">
        <title>novel species in genus Corynebacterium.</title>
        <authorList>
            <person name="Zhang G."/>
        </authorList>
    </citation>
    <scope>NUCLEOTIDE SEQUENCE [LARGE SCALE GENOMIC DNA]</scope>
    <source>
        <strain evidence="2">Zg-917</strain>
        <strain evidence="3 4">zg-917</strain>
    </source>
</reference>
<dbReference type="Proteomes" id="UP000516235">
    <property type="component" value="Chromosome"/>
</dbReference>
<evidence type="ECO:0000313" key="1">
    <source>
        <dbReference type="EMBL" id="MBC3179376.1"/>
    </source>
</evidence>
<accession>A0A7H0K0R2</accession>
<protein>
    <submittedName>
        <fullName evidence="2">Uncharacterized protein</fullName>
    </submittedName>
</protein>
<dbReference type="Proteomes" id="UP000642876">
    <property type="component" value="Unassembled WGS sequence"/>
</dbReference>
<gene>
    <name evidence="1" type="ORF">H7348_08695</name>
    <name evidence="2" type="ORF">IAU68_03690</name>
</gene>
<proteinExistence type="predicted"/>
<keyword evidence="4" id="KW-1185">Reference proteome</keyword>
<evidence type="ECO:0000313" key="3">
    <source>
        <dbReference type="Proteomes" id="UP000516235"/>
    </source>
</evidence>
<dbReference type="RefSeq" id="WP_171194419.1">
    <property type="nucleotide sequence ID" value="NZ_CP061032.1"/>
</dbReference>
<evidence type="ECO:0000313" key="2">
    <source>
        <dbReference type="EMBL" id="QNP90878.1"/>
    </source>
</evidence>
<dbReference type="KEGG" id="cluj:IAU68_03690"/>
<dbReference type="EMBL" id="JACMYE010000007">
    <property type="protein sequence ID" value="MBC3179376.1"/>
    <property type="molecule type" value="Genomic_DNA"/>
</dbReference>
<organism evidence="2 3">
    <name type="scientific">Corynebacterium lujinxingii</name>
    <dbReference type="NCBI Taxonomy" id="2763010"/>
    <lineage>
        <taxon>Bacteria</taxon>
        <taxon>Bacillati</taxon>
        <taxon>Actinomycetota</taxon>
        <taxon>Actinomycetes</taxon>
        <taxon>Mycobacteriales</taxon>
        <taxon>Corynebacteriaceae</taxon>
        <taxon>Corynebacterium</taxon>
    </lineage>
</organism>
<dbReference type="EMBL" id="CP061032">
    <property type="protein sequence ID" value="QNP90878.1"/>
    <property type="molecule type" value="Genomic_DNA"/>
</dbReference>
<name>A0A7H0K0R2_9CORY</name>
<dbReference type="AlphaFoldDB" id="A0A7H0K0R2"/>
<sequence>MSIFEEDLPPGQEILQQSAPRRGSLIEELLAAIADELHQINQHIEDRNL</sequence>
<evidence type="ECO:0000313" key="4">
    <source>
        <dbReference type="Proteomes" id="UP000642876"/>
    </source>
</evidence>